<accession>A0ABZ2KKM0</accession>
<dbReference type="Proteomes" id="UP001379533">
    <property type="component" value="Chromosome"/>
</dbReference>
<dbReference type="RefSeq" id="WP_394848247.1">
    <property type="nucleotide sequence ID" value="NZ_CP089982.1"/>
</dbReference>
<organism evidence="1 2">
    <name type="scientific">Pendulispora brunnea</name>
    <dbReference type="NCBI Taxonomy" id="2905690"/>
    <lineage>
        <taxon>Bacteria</taxon>
        <taxon>Pseudomonadati</taxon>
        <taxon>Myxococcota</taxon>
        <taxon>Myxococcia</taxon>
        <taxon>Myxococcales</taxon>
        <taxon>Sorangiineae</taxon>
        <taxon>Pendulisporaceae</taxon>
        <taxon>Pendulispora</taxon>
    </lineage>
</organism>
<evidence type="ECO:0000313" key="2">
    <source>
        <dbReference type="Proteomes" id="UP001379533"/>
    </source>
</evidence>
<reference evidence="1 2" key="1">
    <citation type="submission" date="2021-12" db="EMBL/GenBank/DDBJ databases">
        <title>Discovery of the Pendulisporaceae a myxobacterial family with distinct sporulation behavior and unique specialized metabolism.</title>
        <authorList>
            <person name="Garcia R."/>
            <person name="Popoff A."/>
            <person name="Bader C.D."/>
            <person name="Loehr J."/>
            <person name="Walesch S."/>
            <person name="Walt C."/>
            <person name="Boldt J."/>
            <person name="Bunk B."/>
            <person name="Haeckl F.J.F.P.J."/>
            <person name="Gunesch A.P."/>
            <person name="Birkelbach J."/>
            <person name="Nuebel U."/>
            <person name="Pietschmann T."/>
            <person name="Bach T."/>
            <person name="Mueller R."/>
        </authorList>
    </citation>
    <scope>NUCLEOTIDE SEQUENCE [LARGE SCALE GENOMIC DNA]</scope>
    <source>
        <strain evidence="1 2">MSr12523</strain>
    </source>
</reference>
<gene>
    <name evidence="1" type="ORF">LZC95_12365</name>
</gene>
<evidence type="ECO:0000313" key="1">
    <source>
        <dbReference type="EMBL" id="WXA97625.1"/>
    </source>
</evidence>
<protein>
    <submittedName>
        <fullName evidence="1">Uncharacterized protein</fullName>
    </submittedName>
</protein>
<keyword evidence="2" id="KW-1185">Reference proteome</keyword>
<proteinExistence type="predicted"/>
<name>A0ABZ2KKM0_9BACT</name>
<dbReference type="EMBL" id="CP089982">
    <property type="protein sequence ID" value="WXA97625.1"/>
    <property type="molecule type" value="Genomic_DNA"/>
</dbReference>
<sequence>MANGKTTLYERVLSASGLSRIFVDGVLRRACARANVNVDTMTPEGLRKALPYIEDSLRIYLPPNEVERRVGAIRKLAE</sequence>